<evidence type="ECO:0000256" key="5">
    <source>
        <dbReference type="ARBA" id="ARBA00023136"/>
    </source>
</evidence>
<name>A0A1G9T683_9HYPH</name>
<comment type="subcellular location">
    <subcellularLocation>
        <location evidence="1">Cell membrane</location>
        <topology evidence="1">Multi-pass membrane protein</topology>
    </subcellularLocation>
</comment>
<dbReference type="EMBL" id="FNHS01000002">
    <property type="protein sequence ID" value="SDM43239.1"/>
    <property type="molecule type" value="Genomic_DNA"/>
</dbReference>
<sequence>MTILLPLLLLFAAISGTAVVLVRDPNRQVFAIAANGLVLTILFDALQAPDVALSELAVGTAAVPLLFLVALMAVRANASGEEP</sequence>
<dbReference type="InterPro" id="IPR042106">
    <property type="entry name" value="Nuo/plastoQ_OxRdtase_6_NuoJ"/>
</dbReference>
<dbReference type="InterPro" id="IPR025383">
    <property type="entry name" value="MrpA_C/MbhD"/>
</dbReference>
<dbReference type="Pfam" id="PF13244">
    <property type="entry name" value="MbhD"/>
    <property type="match status" value="1"/>
</dbReference>
<evidence type="ECO:0000259" key="7">
    <source>
        <dbReference type="Pfam" id="PF13244"/>
    </source>
</evidence>
<evidence type="ECO:0000256" key="1">
    <source>
        <dbReference type="ARBA" id="ARBA00004651"/>
    </source>
</evidence>
<evidence type="ECO:0000313" key="9">
    <source>
        <dbReference type="Proteomes" id="UP000198704"/>
    </source>
</evidence>
<feature type="transmembrane region" description="Helical" evidence="6">
    <location>
        <begin position="53"/>
        <end position="74"/>
    </location>
</feature>
<dbReference type="GO" id="GO:0005886">
    <property type="term" value="C:plasma membrane"/>
    <property type="evidence" value="ECO:0007669"/>
    <property type="project" value="UniProtKB-SubCell"/>
</dbReference>
<evidence type="ECO:0000256" key="6">
    <source>
        <dbReference type="SAM" id="Phobius"/>
    </source>
</evidence>
<dbReference type="AlphaFoldDB" id="A0A1G9T683"/>
<feature type="transmembrane region" description="Helical" evidence="6">
    <location>
        <begin position="28"/>
        <end position="46"/>
    </location>
</feature>
<keyword evidence="3 6" id="KW-0812">Transmembrane</keyword>
<organism evidence="8 9">
    <name type="scientific">Methylobacterium phyllostachyos</name>
    <dbReference type="NCBI Taxonomy" id="582672"/>
    <lineage>
        <taxon>Bacteria</taxon>
        <taxon>Pseudomonadati</taxon>
        <taxon>Pseudomonadota</taxon>
        <taxon>Alphaproteobacteria</taxon>
        <taxon>Hyphomicrobiales</taxon>
        <taxon>Methylobacteriaceae</taxon>
        <taxon>Methylobacterium</taxon>
    </lineage>
</organism>
<reference evidence="9" key="1">
    <citation type="submission" date="2016-10" db="EMBL/GenBank/DDBJ databases">
        <authorList>
            <person name="Varghese N."/>
            <person name="Submissions S."/>
        </authorList>
    </citation>
    <scope>NUCLEOTIDE SEQUENCE [LARGE SCALE GENOMIC DNA]</scope>
    <source>
        <strain evidence="9">BL47</strain>
    </source>
</reference>
<dbReference type="Gene3D" id="1.20.120.1200">
    <property type="entry name" value="NADH-ubiquinone/plastoquinone oxidoreductase chain 6, subunit NuoJ"/>
    <property type="match status" value="1"/>
</dbReference>
<evidence type="ECO:0000256" key="4">
    <source>
        <dbReference type="ARBA" id="ARBA00022989"/>
    </source>
</evidence>
<dbReference type="OrthoDB" id="4337946at2"/>
<evidence type="ECO:0000256" key="2">
    <source>
        <dbReference type="ARBA" id="ARBA00022475"/>
    </source>
</evidence>
<evidence type="ECO:0000313" key="8">
    <source>
        <dbReference type="EMBL" id="SDM43239.1"/>
    </source>
</evidence>
<dbReference type="RefSeq" id="WP_091713227.1">
    <property type="nucleotide sequence ID" value="NZ_FNHS01000002.1"/>
</dbReference>
<feature type="domain" description="MrpA C-terminal/MbhD" evidence="7">
    <location>
        <begin position="11"/>
        <end position="72"/>
    </location>
</feature>
<keyword evidence="4 6" id="KW-1133">Transmembrane helix</keyword>
<keyword evidence="9" id="KW-1185">Reference proteome</keyword>
<gene>
    <name evidence="8" type="ORF">SAMN05216360_10274</name>
</gene>
<dbReference type="Proteomes" id="UP000198704">
    <property type="component" value="Unassembled WGS sequence"/>
</dbReference>
<proteinExistence type="predicted"/>
<protein>
    <recommendedName>
        <fullName evidence="7">MrpA C-terminal/MbhD domain-containing protein</fullName>
    </recommendedName>
</protein>
<dbReference type="STRING" id="582672.SAMN05216360_10274"/>
<accession>A0A1G9T683</accession>
<keyword evidence="5 6" id="KW-0472">Membrane</keyword>
<keyword evidence="2" id="KW-1003">Cell membrane</keyword>
<evidence type="ECO:0000256" key="3">
    <source>
        <dbReference type="ARBA" id="ARBA00022692"/>
    </source>
</evidence>